<dbReference type="SUPFAM" id="SSF46785">
    <property type="entry name" value="Winged helix' DNA-binding domain"/>
    <property type="match status" value="1"/>
</dbReference>
<sequence>MEDLKKKVLNILKANCNGRQNAYTATRLAEHVGISERVVRKVIHELRQERVPVISSPGWPYSGFFLPTSEIEARQSMTHFYTRFQQMHEAIDGIEAGLKDWFSDQEKLELKESA</sequence>
<reference evidence="2 3" key="1">
    <citation type="submission" date="2019-03" db="EMBL/GenBank/DDBJ databases">
        <title>Genomic Encyclopedia of Type Strains, Phase IV (KMG-IV): sequencing the most valuable type-strain genomes for metagenomic binning, comparative biology and taxonomic classification.</title>
        <authorList>
            <person name="Goeker M."/>
        </authorList>
    </citation>
    <scope>NUCLEOTIDE SEQUENCE [LARGE SCALE GENOMIC DNA]</scope>
    <source>
        <strain evidence="2 3">LX-B</strain>
    </source>
</reference>
<organism evidence="2 3">
    <name type="scientific">Hydrogenispora ethanolica</name>
    <dbReference type="NCBI Taxonomy" id="1082276"/>
    <lineage>
        <taxon>Bacteria</taxon>
        <taxon>Bacillati</taxon>
        <taxon>Bacillota</taxon>
        <taxon>Hydrogenispora</taxon>
    </lineage>
</organism>
<protein>
    <submittedName>
        <fullName evidence="2">HTH domain-containing protein</fullName>
    </submittedName>
</protein>
<dbReference type="AlphaFoldDB" id="A0A4R1S4R0"/>
<dbReference type="Pfam" id="PF08279">
    <property type="entry name" value="HTH_11"/>
    <property type="match status" value="1"/>
</dbReference>
<comment type="caution">
    <text evidence="2">The sequence shown here is derived from an EMBL/GenBank/DDBJ whole genome shotgun (WGS) entry which is preliminary data.</text>
</comment>
<dbReference type="Gene3D" id="1.10.10.10">
    <property type="entry name" value="Winged helix-like DNA-binding domain superfamily/Winged helix DNA-binding domain"/>
    <property type="match status" value="1"/>
</dbReference>
<name>A0A4R1S4R0_HYDET</name>
<dbReference type="InterPro" id="IPR013196">
    <property type="entry name" value="HTH_11"/>
</dbReference>
<feature type="domain" description="Helix-turn-helix type 11" evidence="1">
    <location>
        <begin position="17"/>
        <end position="58"/>
    </location>
</feature>
<dbReference type="OrthoDB" id="2059289at2"/>
<dbReference type="EMBL" id="SLUN01000004">
    <property type="protein sequence ID" value="TCL74201.1"/>
    <property type="molecule type" value="Genomic_DNA"/>
</dbReference>
<keyword evidence="3" id="KW-1185">Reference proteome</keyword>
<dbReference type="InterPro" id="IPR036390">
    <property type="entry name" value="WH_DNA-bd_sf"/>
</dbReference>
<evidence type="ECO:0000259" key="1">
    <source>
        <dbReference type="Pfam" id="PF08279"/>
    </source>
</evidence>
<evidence type="ECO:0000313" key="2">
    <source>
        <dbReference type="EMBL" id="TCL74201.1"/>
    </source>
</evidence>
<gene>
    <name evidence="2" type="ORF">EDC14_1004139</name>
</gene>
<dbReference type="RefSeq" id="WP_132013191.1">
    <property type="nucleotide sequence ID" value="NZ_SLUN01000004.1"/>
</dbReference>
<dbReference type="InterPro" id="IPR036388">
    <property type="entry name" value="WH-like_DNA-bd_sf"/>
</dbReference>
<dbReference type="Proteomes" id="UP000295008">
    <property type="component" value="Unassembled WGS sequence"/>
</dbReference>
<evidence type="ECO:0000313" key="3">
    <source>
        <dbReference type="Proteomes" id="UP000295008"/>
    </source>
</evidence>
<proteinExistence type="predicted"/>
<accession>A0A4R1S4R0</accession>